<dbReference type="SUPFAM" id="SSF50156">
    <property type="entry name" value="PDZ domain-like"/>
    <property type="match status" value="1"/>
</dbReference>
<dbReference type="Pfam" id="PF13650">
    <property type="entry name" value="Asp_protease_2"/>
    <property type="match status" value="1"/>
</dbReference>
<dbReference type="SUPFAM" id="SSF50630">
    <property type="entry name" value="Acid proteases"/>
    <property type="match status" value="1"/>
</dbReference>
<dbReference type="Gene3D" id="2.30.42.10">
    <property type="match status" value="1"/>
</dbReference>
<evidence type="ECO:0000313" key="3">
    <source>
        <dbReference type="Proteomes" id="UP001143486"/>
    </source>
</evidence>
<proteinExistence type="predicted"/>
<evidence type="ECO:0000313" key="2">
    <source>
        <dbReference type="EMBL" id="GLK52898.1"/>
    </source>
</evidence>
<sequence>MLTGVLAATLPSTSPAFARQDDLQALLSAPVGVERTAPVSSVPFQTRVRKFYLDASVNGETHEFIFDTGSPTIVSRQLADALGLEIVGRNTGRDANGTPVTMDFAIIDRLTLGDVTFTRVPVLIHDFSGLATGACLIDGGVIGSEILPGSAWRIDAAAGRLEIAESAAALAPLETVLSAPLHDFGYPHAPVLDYALGEIADKALFDTGSEEEVVLFHQVADSRPARAHIVRGSVVTGQGSEGESAGGRSENRELVRFSLEDFRIGETSPGPVRATTRTVPPSLVGAGMMDRFIVTLDYPGAAFTLSPRDAPAPERVEPGFALAFAGEGVEVVQLFEGSPADEAGLRLGDRVTAIDGRALGGHGCEDVHWLMGEYSEADGGALTVERAGETMVIEVPPVR</sequence>
<dbReference type="PROSITE" id="PS50106">
    <property type="entry name" value="PDZ"/>
    <property type="match status" value="1"/>
</dbReference>
<evidence type="ECO:0000259" key="1">
    <source>
        <dbReference type="PROSITE" id="PS50106"/>
    </source>
</evidence>
<name>A0A9W6IMU5_9PROT</name>
<dbReference type="InterPro" id="IPR001478">
    <property type="entry name" value="PDZ"/>
</dbReference>
<keyword evidence="3" id="KW-1185">Reference proteome</keyword>
<organism evidence="2 3">
    <name type="scientific">Maricaulis virginensis</name>
    <dbReference type="NCBI Taxonomy" id="144022"/>
    <lineage>
        <taxon>Bacteria</taxon>
        <taxon>Pseudomonadati</taxon>
        <taxon>Pseudomonadota</taxon>
        <taxon>Alphaproteobacteria</taxon>
        <taxon>Maricaulales</taxon>
        <taxon>Maricaulaceae</taxon>
        <taxon>Maricaulis</taxon>
    </lineage>
</organism>
<dbReference type="InterPro" id="IPR034122">
    <property type="entry name" value="Retropepsin-like_bacterial"/>
</dbReference>
<dbReference type="CDD" id="cd05483">
    <property type="entry name" value="retropepsin_like_bacteria"/>
    <property type="match status" value="1"/>
</dbReference>
<dbReference type="SMART" id="SM00228">
    <property type="entry name" value="PDZ"/>
    <property type="match status" value="1"/>
</dbReference>
<reference evidence="2" key="2">
    <citation type="submission" date="2023-01" db="EMBL/GenBank/DDBJ databases">
        <authorList>
            <person name="Sun Q."/>
            <person name="Evtushenko L."/>
        </authorList>
    </citation>
    <scope>NUCLEOTIDE SEQUENCE</scope>
    <source>
        <strain evidence="2">VKM B-1513</strain>
    </source>
</reference>
<dbReference type="Pfam" id="PF13180">
    <property type="entry name" value="PDZ_2"/>
    <property type="match status" value="1"/>
</dbReference>
<feature type="domain" description="PDZ" evidence="1">
    <location>
        <begin position="319"/>
        <end position="359"/>
    </location>
</feature>
<protein>
    <recommendedName>
        <fullName evidence="1">PDZ domain-containing protein</fullName>
    </recommendedName>
</protein>
<dbReference type="AlphaFoldDB" id="A0A9W6IMU5"/>
<reference evidence="2" key="1">
    <citation type="journal article" date="2014" name="Int. J. Syst. Evol. Microbiol.">
        <title>Complete genome sequence of Corynebacterium casei LMG S-19264T (=DSM 44701T), isolated from a smear-ripened cheese.</title>
        <authorList>
            <consortium name="US DOE Joint Genome Institute (JGI-PGF)"/>
            <person name="Walter F."/>
            <person name="Albersmeier A."/>
            <person name="Kalinowski J."/>
            <person name="Ruckert C."/>
        </authorList>
    </citation>
    <scope>NUCLEOTIDE SEQUENCE</scope>
    <source>
        <strain evidence="2">VKM B-1513</strain>
    </source>
</reference>
<gene>
    <name evidence="2" type="ORF">GCM10017621_24060</name>
</gene>
<dbReference type="EMBL" id="BSFE01000006">
    <property type="protein sequence ID" value="GLK52898.1"/>
    <property type="molecule type" value="Genomic_DNA"/>
</dbReference>
<accession>A0A9W6IMU5</accession>
<dbReference type="Gene3D" id="2.40.70.10">
    <property type="entry name" value="Acid Proteases"/>
    <property type="match status" value="1"/>
</dbReference>
<dbReference type="Proteomes" id="UP001143486">
    <property type="component" value="Unassembled WGS sequence"/>
</dbReference>
<comment type="caution">
    <text evidence="2">The sequence shown here is derived from an EMBL/GenBank/DDBJ whole genome shotgun (WGS) entry which is preliminary data.</text>
</comment>
<dbReference type="InterPro" id="IPR036034">
    <property type="entry name" value="PDZ_sf"/>
</dbReference>
<dbReference type="InterPro" id="IPR021109">
    <property type="entry name" value="Peptidase_aspartic_dom_sf"/>
</dbReference>